<dbReference type="Proteomes" id="UP001325680">
    <property type="component" value="Chromosome"/>
</dbReference>
<comment type="similarity">
    <text evidence="1">Belongs to the ROK (NagC/XylR) family.</text>
</comment>
<accession>A0ABZ0WC61</accession>
<protein>
    <submittedName>
        <fullName evidence="2">ROK family protein</fullName>
    </submittedName>
</protein>
<dbReference type="RefSeq" id="WP_114789106.1">
    <property type="nucleotide sequence ID" value="NZ_CP139960.1"/>
</dbReference>
<dbReference type="PANTHER" id="PTHR18964:SF149">
    <property type="entry name" value="BIFUNCTIONAL UDP-N-ACETYLGLUCOSAMINE 2-EPIMERASE_N-ACETYLMANNOSAMINE KINASE"/>
    <property type="match status" value="1"/>
</dbReference>
<gene>
    <name evidence="2" type="ORF">U0035_05930</name>
</gene>
<evidence type="ECO:0000313" key="2">
    <source>
        <dbReference type="EMBL" id="WQD39685.1"/>
    </source>
</evidence>
<dbReference type="Gene3D" id="3.30.420.40">
    <property type="match status" value="3"/>
</dbReference>
<dbReference type="InterPro" id="IPR043129">
    <property type="entry name" value="ATPase_NBD"/>
</dbReference>
<dbReference type="CDD" id="cd23763">
    <property type="entry name" value="ASKHA_ATPase_ROK"/>
    <property type="match status" value="1"/>
</dbReference>
<keyword evidence="3" id="KW-1185">Reference proteome</keyword>
<dbReference type="EMBL" id="CP139960">
    <property type="protein sequence ID" value="WQD39685.1"/>
    <property type="molecule type" value="Genomic_DNA"/>
</dbReference>
<sequence>MTNAGIRLGADIGGSHIATALIDVVNRGIVPLSASRVSVDSKASAEEIIHCWSGALKTTMQLADQPIDSVGIAMPGPFDYDAGICLMKENDKYEALYGLNIKKILSRDLDMPVQCIHISNDAACFLRGEIMAGIPSNYNTAIGITLGTGLGTSYYKNGEAADADLWCMPFRSGIAEDYISTRWFLSRYHELAHKRLPDVKALSLLHHSCTYARQVFEEFAGNLSAFLALFAQKNNPDIIVIGGNIAKAASFFLPATKAKLSEMGINTPVHTATLGEDALIFGAAL</sequence>
<proteinExistence type="inferred from homology"/>
<dbReference type="SUPFAM" id="SSF53067">
    <property type="entry name" value="Actin-like ATPase domain"/>
    <property type="match status" value="1"/>
</dbReference>
<dbReference type="Pfam" id="PF00480">
    <property type="entry name" value="ROK"/>
    <property type="match status" value="1"/>
</dbReference>
<reference evidence="2 3" key="1">
    <citation type="submission" date="2023-12" db="EMBL/GenBank/DDBJ databases">
        <title>Genome sequencing and assembly of bacterial species from a model synthetic community.</title>
        <authorList>
            <person name="Hogle S.L."/>
        </authorList>
    </citation>
    <scope>NUCLEOTIDE SEQUENCE [LARGE SCALE GENOMIC DNA]</scope>
    <source>
        <strain evidence="2 3">HAMBI_3031</strain>
    </source>
</reference>
<name>A0ABZ0WC61_9BACT</name>
<organism evidence="2 3">
    <name type="scientific">Niabella yanshanensis</name>
    <dbReference type="NCBI Taxonomy" id="577386"/>
    <lineage>
        <taxon>Bacteria</taxon>
        <taxon>Pseudomonadati</taxon>
        <taxon>Bacteroidota</taxon>
        <taxon>Chitinophagia</taxon>
        <taxon>Chitinophagales</taxon>
        <taxon>Chitinophagaceae</taxon>
        <taxon>Niabella</taxon>
    </lineage>
</organism>
<dbReference type="PANTHER" id="PTHR18964">
    <property type="entry name" value="ROK (REPRESSOR, ORF, KINASE) FAMILY"/>
    <property type="match status" value="1"/>
</dbReference>
<evidence type="ECO:0000313" key="3">
    <source>
        <dbReference type="Proteomes" id="UP001325680"/>
    </source>
</evidence>
<evidence type="ECO:0000256" key="1">
    <source>
        <dbReference type="ARBA" id="ARBA00006479"/>
    </source>
</evidence>
<dbReference type="InterPro" id="IPR000600">
    <property type="entry name" value="ROK"/>
</dbReference>